<keyword evidence="3" id="KW-1185">Reference proteome</keyword>
<dbReference type="EMBL" id="JARZFX010000020">
    <property type="protein sequence ID" value="MEC5425813.1"/>
    <property type="molecule type" value="Genomic_DNA"/>
</dbReference>
<dbReference type="Pfam" id="PF14808">
    <property type="entry name" value="TMEM164"/>
    <property type="match status" value="1"/>
</dbReference>
<feature type="transmembrane region" description="Helical" evidence="1">
    <location>
        <begin position="50"/>
        <end position="69"/>
    </location>
</feature>
<dbReference type="Proteomes" id="UP001335737">
    <property type="component" value="Unassembled WGS sequence"/>
</dbReference>
<reference evidence="2 3" key="1">
    <citation type="journal article" date="2024" name="Int. J. Syst. Evol. Microbiol.">
        <title>Virgibacillus tibetensis sp. nov., isolated from salt lake on the Tibetan Plateau of China.</title>
        <authorList>
            <person name="Phurbu D."/>
            <person name="Liu Z.-X."/>
            <person name="Wang R."/>
            <person name="Zheng Y.-Y."/>
            <person name="Liu H.-C."/>
            <person name="Zhou Y.-G."/>
            <person name="Yu Y.-J."/>
            <person name="Li A.-H."/>
        </authorList>
    </citation>
    <scope>NUCLEOTIDE SEQUENCE [LARGE SCALE GENOMIC DNA]</scope>
    <source>
        <strain evidence="2 3">C22-A2</strain>
    </source>
</reference>
<keyword evidence="1" id="KW-1133">Transmembrane helix</keyword>
<keyword evidence="1" id="KW-0472">Membrane</keyword>
<feature type="transmembrane region" description="Helical" evidence="1">
    <location>
        <begin position="211"/>
        <end position="236"/>
    </location>
</feature>
<accession>A0ABU6KKT9</accession>
<evidence type="ECO:0000313" key="2">
    <source>
        <dbReference type="EMBL" id="MEC5425813.1"/>
    </source>
</evidence>
<comment type="caution">
    <text evidence="2">The sequence shown here is derived from an EMBL/GenBank/DDBJ whole genome shotgun (WGS) entry which is preliminary data.</text>
</comment>
<dbReference type="RefSeq" id="WP_327609348.1">
    <property type="nucleotide sequence ID" value="NZ_JARZFX010000020.1"/>
</dbReference>
<evidence type="ECO:0000313" key="3">
    <source>
        <dbReference type="Proteomes" id="UP001335737"/>
    </source>
</evidence>
<feature type="transmembrane region" description="Helical" evidence="1">
    <location>
        <begin position="12"/>
        <end position="38"/>
    </location>
</feature>
<feature type="transmembrane region" description="Helical" evidence="1">
    <location>
        <begin position="135"/>
        <end position="154"/>
    </location>
</feature>
<proteinExistence type="predicted"/>
<protein>
    <submittedName>
        <fullName evidence="2">TIGR02206 family membrane protein</fullName>
    </submittedName>
</protein>
<gene>
    <name evidence="2" type="ORF">QGM71_20330</name>
</gene>
<organism evidence="2 3">
    <name type="scientific">Virgibacillus tibetensis</name>
    <dbReference type="NCBI Taxonomy" id="3042313"/>
    <lineage>
        <taxon>Bacteria</taxon>
        <taxon>Bacillati</taxon>
        <taxon>Bacillota</taxon>
        <taxon>Bacilli</taxon>
        <taxon>Bacillales</taxon>
        <taxon>Bacillaceae</taxon>
        <taxon>Virgibacillus</taxon>
    </lineage>
</organism>
<feature type="transmembrane region" description="Helical" evidence="1">
    <location>
        <begin position="105"/>
        <end position="123"/>
    </location>
</feature>
<dbReference type="NCBIfam" id="TIGR02206">
    <property type="entry name" value="intg_mem_TP0381"/>
    <property type="match status" value="1"/>
</dbReference>
<feature type="transmembrane region" description="Helical" evidence="1">
    <location>
        <begin position="81"/>
        <end position="98"/>
    </location>
</feature>
<sequence>MEEWFGKISNEHFIPFSFSHIAMILIYIVALVILLITYKKYAESDLLLNVFRWSIIVTLTLSELSYQTWSVVNGSWSAGESLPLHLCSIAGIIVIIGLATYNKKIITISFFIGFLPALLAIVTPELTYNYTHFRFWHFFIHHIVLSFASIFLLLSSSVKITVKYTLEAYGYLLIYAAIIGFLINPTLNSNYLFLSNTPTADTLFDVLGDGIWYYINLCLLGLVVFIGQFGVLKLFIYKEK</sequence>
<dbReference type="InterPro" id="IPR011737">
    <property type="entry name" value="CHP02206_TP0381"/>
</dbReference>
<keyword evidence="1" id="KW-0812">Transmembrane</keyword>
<name>A0ABU6KKT9_9BACI</name>
<evidence type="ECO:0000256" key="1">
    <source>
        <dbReference type="SAM" id="Phobius"/>
    </source>
</evidence>